<accession>A0A7J7KPJ8</accession>
<feature type="transmembrane region" description="Helical" evidence="10">
    <location>
        <begin position="43"/>
        <end position="69"/>
    </location>
</feature>
<name>A0A7J7KPJ8_BUGNE</name>
<evidence type="ECO:0000256" key="5">
    <source>
        <dbReference type="ARBA" id="ARBA00023136"/>
    </source>
</evidence>
<feature type="transmembrane region" description="Helical" evidence="10">
    <location>
        <begin position="359"/>
        <end position="378"/>
    </location>
</feature>
<comment type="similarity">
    <text evidence="8">Belongs to the G-protein coupled receptor 1 family.</text>
</comment>
<keyword evidence="13" id="KW-1185">Reference proteome</keyword>
<feature type="transmembrane region" description="Helical" evidence="10">
    <location>
        <begin position="159"/>
        <end position="177"/>
    </location>
</feature>
<dbReference type="EMBL" id="VXIV02000181">
    <property type="protein sequence ID" value="KAF6040110.1"/>
    <property type="molecule type" value="Genomic_DNA"/>
</dbReference>
<evidence type="ECO:0000256" key="7">
    <source>
        <dbReference type="ARBA" id="ARBA00023224"/>
    </source>
</evidence>
<feature type="transmembrane region" description="Helical" evidence="10">
    <location>
        <begin position="81"/>
        <end position="103"/>
    </location>
</feature>
<dbReference type="CDD" id="cd00637">
    <property type="entry name" value="7tm_classA_rhodopsin-like"/>
    <property type="match status" value="1"/>
</dbReference>
<dbReference type="PROSITE" id="PS50262">
    <property type="entry name" value="G_PROTEIN_RECEP_F1_2"/>
    <property type="match status" value="1"/>
</dbReference>
<evidence type="ECO:0000256" key="2">
    <source>
        <dbReference type="ARBA" id="ARBA00022692"/>
    </source>
</evidence>
<keyword evidence="6 8" id="KW-0675">Receptor</keyword>
<keyword evidence="5 10" id="KW-0472">Membrane</keyword>
<dbReference type="Proteomes" id="UP000593567">
    <property type="component" value="Unassembled WGS sequence"/>
</dbReference>
<feature type="transmembrane region" description="Helical" evidence="10">
    <location>
        <begin position="219"/>
        <end position="244"/>
    </location>
</feature>
<dbReference type="PANTHER" id="PTHR24243">
    <property type="entry name" value="G-PROTEIN COUPLED RECEPTOR"/>
    <property type="match status" value="1"/>
</dbReference>
<keyword evidence="7 8" id="KW-0807">Transducer</keyword>
<evidence type="ECO:0000256" key="10">
    <source>
        <dbReference type="SAM" id="Phobius"/>
    </source>
</evidence>
<dbReference type="GO" id="GO:0005886">
    <property type="term" value="C:plasma membrane"/>
    <property type="evidence" value="ECO:0007669"/>
    <property type="project" value="TreeGrafter"/>
</dbReference>
<organism evidence="12 13">
    <name type="scientific">Bugula neritina</name>
    <name type="common">Brown bryozoan</name>
    <name type="synonym">Sertularia neritina</name>
    <dbReference type="NCBI Taxonomy" id="10212"/>
    <lineage>
        <taxon>Eukaryota</taxon>
        <taxon>Metazoa</taxon>
        <taxon>Spiralia</taxon>
        <taxon>Lophotrochozoa</taxon>
        <taxon>Bryozoa</taxon>
        <taxon>Gymnolaemata</taxon>
        <taxon>Cheilostomatida</taxon>
        <taxon>Flustrina</taxon>
        <taxon>Buguloidea</taxon>
        <taxon>Bugulidae</taxon>
        <taxon>Bugula</taxon>
    </lineage>
</organism>
<keyword evidence="3 10" id="KW-1133">Transmembrane helix</keyword>
<dbReference type="SUPFAM" id="SSF81321">
    <property type="entry name" value="Family A G protein-coupled receptor-like"/>
    <property type="match status" value="1"/>
</dbReference>
<reference evidence="12" key="1">
    <citation type="submission" date="2020-06" db="EMBL/GenBank/DDBJ databases">
        <title>Draft genome of Bugula neritina, a colonial animal packing powerful symbionts and potential medicines.</title>
        <authorList>
            <person name="Rayko M."/>
        </authorList>
    </citation>
    <scope>NUCLEOTIDE SEQUENCE [LARGE SCALE GENOMIC DNA]</scope>
    <source>
        <strain evidence="12">Kwan_BN1</strain>
    </source>
</reference>
<evidence type="ECO:0000256" key="6">
    <source>
        <dbReference type="ARBA" id="ARBA00023170"/>
    </source>
</evidence>
<evidence type="ECO:0000256" key="8">
    <source>
        <dbReference type="RuleBase" id="RU000688"/>
    </source>
</evidence>
<keyword evidence="2 8" id="KW-0812">Transmembrane</keyword>
<evidence type="ECO:0000256" key="1">
    <source>
        <dbReference type="ARBA" id="ARBA00004141"/>
    </source>
</evidence>
<comment type="subcellular location">
    <subcellularLocation>
        <location evidence="1">Membrane</location>
        <topology evidence="1">Multi-pass membrane protein</topology>
    </subcellularLocation>
</comment>
<evidence type="ECO:0000256" key="4">
    <source>
        <dbReference type="ARBA" id="ARBA00023040"/>
    </source>
</evidence>
<dbReference type="OrthoDB" id="5969463at2759"/>
<evidence type="ECO:0000256" key="3">
    <source>
        <dbReference type="ARBA" id="ARBA00022989"/>
    </source>
</evidence>
<protein>
    <recommendedName>
        <fullName evidence="11">G-protein coupled receptors family 1 profile domain-containing protein</fullName>
    </recommendedName>
</protein>
<feature type="transmembrane region" description="Helical" evidence="10">
    <location>
        <begin position="315"/>
        <end position="336"/>
    </location>
</feature>
<feature type="domain" description="G-protein coupled receptors family 1 profile" evidence="11">
    <location>
        <begin position="61"/>
        <end position="375"/>
    </location>
</feature>
<feature type="region of interest" description="Disordered" evidence="9">
    <location>
        <begin position="269"/>
        <end position="305"/>
    </location>
</feature>
<sequence length="402" mass="45871">MMPQTEACTKADTEFICGFIEGSLQNFQDTNGIDFTNLSESGWIWASLAVYMPLCIFGILGNILTIVMFSKYIKKTTTSVFILALAAVDLSVCSISMPIWLFTTFTEDHGSELLCKADKFINFFSIPMSAGILLTIAIDRFLLVFFVKAKIITRYKAKLIIFFLALGCIAIAIPQTLSFTTLYKLDEELVAAICQGTITCNTLKCQHTSEYVSRDVWFYMWRSLIIAFLVMSVIFTSVYTSIFAKVYRIHRKMSRYTNSVHEKRREMPMQTDHVTFSSSEPSSDNKSISNRNSVLGTNNNRPKKQNLPHLQTARILFLVTFCFIVAYAPLVLMMFLGSCESKEEGNLETPCRRNDYRRFLWHFYFLHHIVNPIIYSFMNPRFRDALRKCASSNVCCKNGGGS</sequence>
<evidence type="ECO:0000256" key="9">
    <source>
        <dbReference type="SAM" id="MobiDB-lite"/>
    </source>
</evidence>
<dbReference type="Gene3D" id="1.20.1070.10">
    <property type="entry name" value="Rhodopsin 7-helix transmembrane proteins"/>
    <property type="match status" value="1"/>
</dbReference>
<dbReference type="PANTHER" id="PTHR24243:SF224">
    <property type="entry name" value="G-PROTEIN COUPLED RECEPTOR 19-RELATED"/>
    <property type="match status" value="1"/>
</dbReference>
<dbReference type="InterPro" id="IPR017452">
    <property type="entry name" value="GPCR_Rhodpsn_7TM"/>
</dbReference>
<evidence type="ECO:0000313" key="13">
    <source>
        <dbReference type="Proteomes" id="UP000593567"/>
    </source>
</evidence>
<evidence type="ECO:0000259" key="11">
    <source>
        <dbReference type="PROSITE" id="PS50262"/>
    </source>
</evidence>
<dbReference type="AlphaFoldDB" id="A0A7J7KPJ8"/>
<proteinExistence type="inferred from homology"/>
<feature type="compositionally biased region" description="Polar residues" evidence="9">
    <location>
        <begin position="272"/>
        <end position="300"/>
    </location>
</feature>
<keyword evidence="4 8" id="KW-0297">G-protein coupled receptor</keyword>
<gene>
    <name evidence="12" type="ORF">EB796_001583</name>
</gene>
<dbReference type="PROSITE" id="PS00237">
    <property type="entry name" value="G_PROTEIN_RECEP_F1_1"/>
    <property type="match status" value="1"/>
</dbReference>
<dbReference type="PRINTS" id="PR00237">
    <property type="entry name" value="GPCRRHODOPSN"/>
</dbReference>
<comment type="caution">
    <text evidence="12">The sequence shown here is derived from an EMBL/GenBank/DDBJ whole genome shotgun (WGS) entry which is preliminary data.</text>
</comment>
<dbReference type="GO" id="GO:0004930">
    <property type="term" value="F:G protein-coupled receptor activity"/>
    <property type="evidence" value="ECO:0007669"/>
    <property type="project" value="UniProtKB-KW"/>
</dbReference>
<dbReference type="InterPro" id="IPR000276">
    <property type="entry name" value="GPCR_Rhodpsn"/>
</dbReference>
<dbReference type="Pfam" id="PF00001">
    <property type="entry name" value="7tm_1"/>
    <property type="match status" value="1"/>
</dbReference>
<feature type="transmembrane region" description="Helical" evidence="10">
    <location>
        <begin position="123"/>
        <end position="147"/>
    </location>
</feature>
<evidence type="ECO:0000313" key="12">
    <source>
        <dbReference type="EMBL" id="KAF6040110.1"/>
    </source>
</evidence>